<keyword evidence="3" id="KW-0285">Flavoprotein</keyword>
<sequence>MSAEPYDAIVVGSGASGSFAAKELCEQGLNVLMLEAGRKVGPEDFDLSLKPKKPPIINIVERARHGALGRWIQVRSMFFRGMLGHFYTSDRDNPYTTPKDAPYIWIRGRQEGGRLHLFGRVLMRWSDDDFKHNCRSGCGVDWPICYDDLEPYYTEVETCLGIYGNSDGIKSMPDGHYVAQQGLTEAEENFKARVQRKWPERRVLGWRSVLPPKSRVYKPLEDALATSNLTIRYHAVAEKIISEGNRATGIQVIDAQTGVRSTILGKHFVLCASPIESVRLLLNSANEEHPNGLGNSSDSLGRYFMDQLPLLCMGSYPPIKGHTTEDSQPKDPFYQNGGGIFVTEADQSEFVYQGSIGRAPTDQPDEPSKLMFFGFGRMQPDPDNRITIDPVKRDRYGIPVPHIRCKMSDQDKTTLKLQEDLIMDTVNNAGGQVEFLGTTNGIREWGRGIYPNAHPIARFLFKRFFPMVMQMGAAIHETGGARMGKDPKTSVLNKWGQSWDISNLYVTDASAFPSSGVSGTTLTIMAQTIRACRHLAGQRKG</sequence>
<dbReference type="Gene3D" id="3.50.50.60">
    <property type="entry name" value="FAD/NAD(P)-binding domain"/>
    <property type="match status" value="2"/>
</dbReference>
<evidence type="ECO:0000313" key="9">
    <source>
        <dbReference type="Proteomes" id="UP000194664"/>
    </source>
</evidence>
<dbReference type="InterPro" id="IPR000172">
    <property type="entry name" value="GMC_OxRdtase_N"/>
</dbReference>
<dbReference type="RefSeq" id="WP_086449665.1">
    <property type="nucleotide sequence ID" value="NZ_MSPP01000001.1"/>
</dbReference>
<dbReference type="InterPro" id="IPR036188">
    <property type="entry name" value="FAD/NAD-bd_sf"/>
</dbReference>
<dbReference type="Proteomes" id="UP000194664">
    <property type="component" value="Unassembled WGS sequence"/>
</dbReference>
<gene>
    <name evidence="8" type="ORF">BVC71_00375</name>
</gene>
<evidence type="ECO:0000256" key="4">
    <source>
        <dbReference type="ARBA" id="ARBA00022827"/>
    </source>
</evidence>
<keyword evidence="4" id="KW-0274">FAD</keyword>
<dbReference type="EMBL" id="MSPP01000001">
    <property type="protein sequence ID" value="OUD10013.1"/>
    <property type="molecule type" value="Genomic_DNA"/>
</dbReference>
<dbReference type="PANTHER" id="PTHR42784">
    <property type="entry name" value="PYRANOSE 2-OXIDASE"/>
    <property type="match status" value="1"/>
</dbReference>
<comment type="caution">
    <text evidence="8">The sequence shown here is derived from an EMBL/GenBank/DDBJ whole genome shotgun (WGS) entry which is preliminary data.</text>
</comment>
<organism evidence="8 9">
    <name type="scientific">Marivivens niveibacter</name>
    <dbReference type="NCBI Taxonomy" id="1930667"/>
    <lineage>
        <taxon>Bacteria</taxon>
        <taxon>Pseudomonadati</taxon>
        <taxon>Pseudomonadota</taxon>
        <taxon>Alphaproteobacteria</taxon>
        <taxon>Rhodobacterales</taxon>
        <taxon>Paracoccaceae</taxon>
        <taxon>Marivivens group</taxon>
        <taxon>Marivivens</taxon>
    </lineage>
</organism>
<dbReference type="Pfam" id="PF05199">
    <property type="entry name" value="GMC_oxred_C"/>
    <property type="match status" value="1"/>
</dbReference>
<accession>A0A251X1H6</accession>
<dbReference type="OrthoDB" id="9798604at2"/>
<feature type="domain" description="Glucose-methanol-choline oxidoreductase C-terminal" evidence="7">
    <location>
        <begin position="380"/>
        <end position="526"/>
    </location>
</feature>
<dbReference type="GO" id="GO:0050660">
    <property type="term" value="F:flavin adenine dinucleotide binding"/>
    <property type="evidence" value="ECO:0007669"/>
    <property type="project" value="InterPro"/>
</dbReference>
<dbReference type="Pfam" id="PF00732">
    <property type="entry name" value="GMC_oxred_N"/>
    <property type="match status" value="1"/>
</dbReference>
<dbReference type="GO" id="GO:0016614">
    <property type="term" value="F:oxidoreductase activity, acting on CH-OH group of donors"/>
    <property type="evidence" value="ECO:0007669"/>
    <property type="project" value="InterPro"/>
</dbReference>
<evidence type="ECO:0000256" key="2">
    <source>
        <dbReference type="ARBA" id="ARBA00010790"/>
    </source>
</evidence>
<evidence type="ECO:0000256" key="5">
    <source>
        <dbReference type="ARBA" id="ARBA00023002"/>
    </source>
</evidence>
<keyword evidence="5" id="KW-0560">Oxidoreductase</keyword>
<protein>
    <submittedName>
        <fullName evidence="8">Oxidoreductase</fullName>
    </submittedName>
</protein>
<evidence type="ECO:0000259" key="7">
    <source>
        <dbReference type="Pfam" id="PF05199"/>
    </source>
</evidence>
<feature type="domain" description="Glucose-methanol-choline oxidoreductase N-terminal" evidence="6">
    <location>
        <begin position="6"/>
        <end position="291"/>
    </location>
</feature>
<comment type="similarity">
    <text evidence="2">Belongs to the GMC oxidoreductase family.</text>
</comment>
<dbReference type="InterPro" id="IPR007867">
    <property type="entry name" value="GMC_OxRtase_C"/>
</dbReference>
<dbReference type="SUPFAM" id="SSF54373">
    <property type="entry name" value="FAD-linked reductases, C-terminal domain"/>
    <property type="match status" value="1"/>
</dbReference>
<dbReference type="PANTHER" id="PTHR42784:SF1">
    <property type="entry name" value="PYRANOSE 2-OXIDASE"/>
    <property type="match status" value="1"/>
</dbReference>
<keyword evidence="9" id="KW-1185">Reference proteome</keyword>
<dbReference type="InterPro" id="IPR051473">
    <property type="entry name" value="P2Ox-like"/>
</dbReference>
<evidence type="ECO:0000259" key="6">
    <source>
        <dbReference type="Pfam" id="PF00732"/>
    </source>
</evidence>
<proteinExistence type="inferred from homology"/>
<comment type="cofactor">
    <cofactor evidence="1">
        <name>FAD</name>
        <dbReference type="ChEBI" id="CHEBI:57692"/>
    </cofactor>
</comment>
<dbReference type="AlphaFoldDB" id="A0A251X1H6"/>
<evidence type="ECO:0000313" key="8">
    <source>
        <dbReference type="EMBL" id="OUD10013.1"/>
    </source>
</evidence>
<name>A0A251X1H6_9RHOB</name>
<dbReference type="SUPFAM" id="SSF51905">
    <property type="entry name" value="FAD/NAD(P)-binding domain"/>
    <property type="match status" value="1"/>
</dbReference>
<evidence type="ECO:0000256" key="3">
    <source>
        <dbReference type="ARBA" id="ARBA00022630"/>
    </source>
</evidence>
<evidence type="ECO:0000256" key="1">
    <source>
        <dbReference type="ARBA" id="ARBA00001974"/>
    </source>
</evidence>
<reference evidence="8 9" key="1">
    <citation type="submission" date="2016-12" db="EMBL/GenBank/DDBJ databases">
        <title>The draft genome sequence of HSLHS2.</title>
        <authorList>
            <person name="Hu D."/>
            <person name="Wang L."/>
            <person name="Shao Z."/>
        </authorList>
    </citation>
    <scope>NUCLEOTIDE SEQUENCE [LARGE SCALE GENOMIC DNA]</scope>
    <source>
        <strain evidence="8">MCCC 1A06712</strain>
    </source>
</reference>